<dbReference type="Gramene" id="KQL30141">
    <property type="protein sequence ID" value="KQL30141"/>
    <property type="gene ID" value="SETIT_017426mg"/>
</dbReference>
<dbReference type="PANTHER" id="PTHR11926">
    <property type="entry name" value="GLUCOSYL/GLUCURONOSYL TRANSFERASES"/>
    <property type="match status" value="1"/>
</dbReference>
<dbReference type="Pfam" id="PF00201">
    <property type="entry name" value="UDPGT"/>
    <property type="match status" value="1"/>
</dbReference>
<dbReference type="Proteomes" id="UP000004995">
    <property type="component" value="Unassembled WGS sequence"/>
</dbReference>
<dbReference type="GO" id="GO:0080044">
    <property type="term" value="F:quercetin 7-O-glucosyltransferase activity"/>
    <property type="evidence" value="ECO:0000318"/>
    <property type="project" value="GO_Central"/>
</dbReference>
<name>K3YT31_SETIT</name>
<reference evidence="4" key="1">
    <citation type="journal article" date="2012" name="Nat. Biotechnol.">
        <title>Reference genome sequence of the model plant Setaria.</title>
        <authorList>
            <person name="Bennetzen J.L."/>
            <person name="Schmutz J."/>
            <person name="Wang H."/>
            <person name="Percifield R."/>
            <person name="Hawkins J."/>
            <person name="Pontaroli A.C."/>
            <person name="Estep M."/>
            <person name="Feng L."/>
            <person name="Vaughn J.N."/>
            <person name="Grimwood J."/>
            <person name="Jenkins J."/>
            <person name="Barry K."/>
            <person name="Lindquist E."/>
            <person name="Hellsten U."/>
            <person name="Deshpande S."/>
            <person name="Wang X."/>
            <person name="Wu X."/>
            <person name="Mitros T."/>
            <person name="Triplett J."/>
            <person name="Yang X."/>
            <person name="Ye C.Y."/>
            <person name="Mauro-Herrera M."/>
            <person name="Wang L."/>
            <person name="Li P."/>
            <person name="Sharma M."/>
            <person name="Sharma R."/>
            <person name="Ronald P.C."/>
            <person name="Panaud O."/>
            <person name="Kellogg E.A."/>
            <person name="Brutnell T.P."/>
            <person name="Doust A.N."/>
            <person name="Tuskan G.A."/>
            <person name="Rokhsar D."/>
            <person name="Devos K.M."/>
        </authorList>
    </citation>
    <scope>NUCLEOTIDE SEQUENCE [LARGE SCALE GENOMIC DNA]</scope>
    <source>
        <strain evidence="4">cv. Yugu1</strain>
    </source>
</reference>
<dbReference type="PANTHER" id="PTHR11926:SF1498">
    <property type="entry name" value="GLYCOSYLTRANSFERASE"/>
    <property type="match status" value="1"/>
</dbReference>
<evidence type="ECO:0008006" key="5">
    <source>
        <dbReference type="Google" id="ProtNLM"/>
    </source>
</evidence>
<evidence type="ECO:0000313" key="3">
    <source>
        <dbReference type="EnsemblPlants" id="KQL30141"/>
    </source>
</evidence>
<sequence>MAAPAKPHLAFFLFPTQGHVTPAFQLATLLHHRHGFDVTFVHTEHNLRRLLRARGPPDALAGPPPGIRFVSVPDGLAPSDSDEDAAQDMAALHLSLPSMAPHFKELVLSSSELPAASCCLLVSDVDHILRAAEAIGMPRVTFWITAMQQGQRLVAEGLVPLKGSKGMRLKDFPSFVRATDPDDALLAMVLRAIMECHRTVPSAVVLHTFEELESQASSAMSDILPPIYAVGPVPLLLRQAADGAGGDNPAVDASGSSLSKEDRACLDWLDGKRPNSVVFASFGSLVELNEEHLVARLGAGRQRLRVPVQWVIRSDQQATAILPPEFLAETEGRGRVTSWCPQEAVLRHEAVGAFLQTHCGWNLLDLNLNSMLESVCAGVPMLCWPFAGDQQTNSRMAL</sequence>
<dbReference type="EnsemblPlants" id="KQL30141">
    <property type="protein sequence ID" value="KQL30141"/>
    <property type="gene ID" value="SETIT_017426mg"/>
</dbReference>
<reference evidence="3" key="2">
    <citation type="submission" date="2018-08" db="UniProtKB">
        <authorList>
            <consortium name="EnsemblPlants"/>
        </authorList>
    </citation>
    <scope>IDENTIFICATION</scope>
    <source>
        <strain evidence="3">Yugu1</strain>
    </source>
</reference>
<dbReference type="EMBL" id="AGNK02000398">
    <property type="status" value="NOT_ANNOTATED_CDS"/>
    <property type="molecule type" value="Genomic_DNA"/>
</dbReference>
<dbReference type="GO" id="GO:0005737">
    <property type="term" value="C:cytoplasm"/>
    <property type="evidence" value="ECO:0000318"/>
    <property type="project" value="GO_Central"/>
</dbReference>
<dbReference type="OMA" id="WVMRDDQ"/>
<keyword evidence="4" id="KW-1185">Reference proteome</keyword>
<dbReference type="HOGENOM" id="CLU_001724_0_0_1"/>
<evidence type="ECO:0000313" key="4">
    <source>
        <dbReference type="Proteomes" id="UP000004995"/>
    </source>
</evidence>
<accession>K3YT31</accession>
<organism evidence="3 4">
    <name type="scientific">Setaria italica</name>
    <name type="common">Foxtail millet</name>
    <name type="synonym">Panicum italicum</name>
    <dbReference type="NCBI Taxonomy" id="4555"/>
    <lineage>
        <taxon>Eukaryota</taxon>
        <taxon>Viridiplantae</taxon>
        <taxon>Streptophyta</taxon>
        <taxon>Embryophyta</taxon>
        <taxon>Tracheophyta</taxon>
        <taxon>Spermatophyta</taxon>
        <taxon>Magnoliopsida</taxon>
        <taxon>Liliopsida</taxon>
        <taxon>Poales</taxon>
        <taxon>Poaceae</taxon>
        <taxon>PACMAD clade</taxon>
        <taxon>Panicoideae</taxon>
        <taxon>Panicodae</taxon>
        <taxon>Paniceae</taxon>
        <taxon>Cenchrinae</taxon>
        <taxon>Setaria</taxon>
    </lineage>
</organism>
<dbReference type="Gene3D" id="3.40.50.2000">
    <property type="entry name" value="Glycogen Phosphorylase B"/>
    <property type="match status" value="2"/>
</dbReference>
<dbReference type="InParanoid" id="K3YT31"/>
<evidence type="ECO:0000256" key="1">
    <source>
        <dbReference type="ARBA" id="ARBA00009995"/>
    </source>
</evidence>
<dbReference type="SUPFAM" id="SSF53756">
    <property type="entry name" value="UDP-Glycosyltransferase/glycogen phosphorylase"/>
    <property type="match status" value="1"/>
</dbReference>
<protein>
    <recommendedName>
        <fullName evidence="5">Glycosyltransferase</fullName>
    </recommendedName>
</protein>
<proteinExistence type="inferred from homology"/>
<dbReference type="eggNOG" id="KOG1192">
    <property type="taxonomic scope" value="Eukaryota"/>
</dbReference>
<dbReference type="CDD" id="cd03784">
    <property type="entry name" value="GT1_Gtf-like"/>
    <property type="match status" value="1"/>
</dbReference>
<dbReference type="AlphaFoldDB" id="K3YT31"/>
<keyword evidence="2" id="KW-0808">Transferase</keyword>
<dbReference type="GO" id="GO:0080043">
    <property type="term" value="F:quercetin 3-O-glucosyltransferase activity"/>
    <property type="evidence" value="ECO:0000318"/>
    <property type="project" value="GO_Central"/>
</dbReference>
<comment type="similarity">
    <text evidence="1">Belongs to the UDP-glycosyltransferase family.</text>
</comment>
<dbReference type="InterPro" id="IPR002213">
    <property type="entry name" value="UDP_glucos_trans"/>
</dbReference>
<evidence type="ECO:0000256" key="2">
    <source>
        <dbReference type="ARBA" id="ARBA00022679"/>
    </source>
</evidence>